<accession>A0A9N8ESQ1</accession>
<dbReference type="AlphaFoldDB" id="A0A9N8ESQ1"/>
<organism evidence="1 2">
    <name type="scientific">Seminavis robusta</name>
    <dbReference type="NCBI Taxonomy" id="568900"/>
    <lineage>
        <taxon>Eukaryota</taxon>
        <taxon>Sar</taxon>
        <taxon>Stramenopiles</taxon>
        <taxon>Ochrophyta</taxon>
        <taxon>Bacillariophyta</taxon>
        <taxon>Bacillariophyceae</taxon>
        <taxon>Bacillariophycidae</taxon>
        <taxon>Naviculales</taxon>
        <taxon>Naviculaceae</taxon>
        <taxon>Seminavis</taxon>
    </lineage>
</organism>
<evidence type="ECO:0000313" key="2">
    <source>
        <dbReference type="Proteomes" id="UP001153069"/>
    </source>
</evidence>
<name>A0A9N8ESQ1_9STRA</name>
<gene>
    <name evidence="1" type="ORF">SEMRO_1846_G301340.1</name>
</gene>
<keyword evidence="2" id="KW-1185">Reference proteome</keyword>
<reference evidence="1" key="1">
    <citation type="submission" date="2020-06" db="EMBL/GenBank/DDBJ databases">
        <authorList>
            <consortium name="Plant Systems Biology data submission"/>
        </authorList>
    </citation>
    <scope>NUCLEOTIDE SEQUENCE</scope>
    <source>
        <strain evidence="1">D6</strain>
    </source>
</reference>
<evidence type="ECO:0000313" key="1">
    <source>
        <dbReference type="EMBL" id="CAB9526551.1"/>
    </source>
</evidence>
<protein>
    <submittedName>
        <fullName evidence="1">Uncharacterized protein</fullName>
    </submittedName>
</protein>
<dbReference type="Proteomes" id="UP001153069">
    <property type="component" value="Unassembled WGS sequence"/>
</dbReference>
<proteinExistence type="predicted"/>
<dbReference type="EMBL" id="CAICTM010001844">
    <property type="protein sequence ID" value="CAB9526551.1"/>
    <property type="molecule type" value="Genomic_DNA"/>
</dbReference>
<sequence length="139" mass="15496">MMTAFTSRRNSTEAFLFLWIYLLLAATVWVWVMMISTTTKATPFAKTTDYAFSTTYLYVGSRNYSTPNDIPPISPAHLMIEDNFRFWVNAGMVGTTLRLPMWIGTVLPGMHPATTTLLAGCPSTTSGSLPQSIHAYCLR</sequence>
<comment type="caution">
    <text evidence="1">The sequence shown here is derived from an EMBL/GenBank/DDBJ whole genome shotgun (WGS) entry which is preliminary data.</text>
</comment>